<dbReference type="GO" id="GO:0009506">
    <property type="term" value="C:plasmodesma"/>
    <property type="evidence" value="ECO:0007669"/>
    <property type="project" value="TreeGrafter"/>
</dbReference>
<dbReference type="PROSITE" id="PS50843">
    <property type="entry name" value="EXPANSIN_CBD"/>
    <property type="match status" value="1"/>
</dbReference>
<evidence type="ECO:0000256" key="3">
    <source>
        <dbReference type="RuleBase" id="RU003460"/>
    </source>
</evidence>
<dbReference type="Gramene" id="Kaladp0073s0128.2.v1.1">
    <property type="protein sequence ID" value="Kaladp0073s0128.2.v1.1"/>
    <property type="gene ID" value="Kaladp0073s0128.v1.1"/>
</dbReference>
<keyword evidence="2" id="KW-0964">Secreted</keyword>
<sequence length="130" mass="14641">MAVPGLGPSLRNRGEISVLFRRTECKYPGKNVAFHVNEGSTDHWLALLVEFEDADGDVGSMHLRQANSDDWLRMDHLWGANWCLNQGPLKGPFSVKITTLSTNRTLSARDVIPKNWSPKATYTSRLNFQL</sequence>
<proteinExistence type="inferred from homology"/>
<dbReference type="SUPFAM" id="SSF49590">
    <property type="entry name" value="PHL pollen allergen"/>
    <property type="match status" value="1"/>
</dbReference>
<dbReference type="GO" id="GO:0006949">
    <property type="term" value="P:syncytium formation"/>
    <property type="evidence" value="ECO:0007669"/>
    <property type="project" value="TreeGrafter"/>
</dbReference>
<dbReference type="FunFam" id="2.60.40.760:FF:000002">
    <property type="entry name" value="Beta-expansin 3"/>
    <property type="match status" value="1"/>
</dbReference>
<dbReference type="InterPro" id="IPR007118">
    <property type="entry name" value="Expan_Lol_pI"/>
</dbReference>
<dbReference type="PANTHER" id="PTHR31692">
    <property type="entry name" value="EXPANSIN-B3"/>
    <property type="match status" value="1"/>
</dbReference>
<dbReference type="PRINTS" id="PR00829">
    <property type="entry name" value="LOLP1ALLERGN"/>
</dbReference>
<dbReference type="PANTHER" id="PTHR31692:SF5">
    <property type="entry name" value="EXPANSIN-B3"/>
    <property type="match status" value="1"/>
</dbReference>
<comment type="similarity">
    <text evidence="3">Belongs to the expansin family.</text>
</comment>
<comment type="subcellular location">
    <subcellularLocation>
        <location evidence="1">Secreted</location>
    </subcellularLocation>
</comment>
<feature type="domain" description="Expansin-like CBD" evidence="4">
    <location>
        <begin position="43"/>
        <end position="124"/>
    </location>
</feature>
<evidence type="ECO:0000313" key="6">
    <source>
        <dbReference type="Proteomes" id="UP000594263"/>
    </source>
</evidence>
<dbReference type="OMA" id="VIPQHWY"/>
<dbReference type="Proteomes" id="UP000594263">
    <property type="component" value="Unplaced"/>
</dbReference>
<evidence type="ECO:0000259" key="4">
    <source>
        <dbReference type="PROSITE" id="PS50843"/>
    </source>
</evidence>
<dbReference type="EnsemblPlants" id="Kaladp0073s0128.2.v1.1">
    <property type="protein sequence ID" value="Kaladp0073s0128.2.v1.1"/>
    <property type="gene ID" value="Kaladp0073s0128.v1.1"/>
</dbReference>
<dbReference type="Gramene" id="Kaladp0073s0128.1.v1.1">
    <property type="protein sequence ID" value="Kaladp0073s0128.1.v1.1"/>
    <property type="gene ID" value="Kaladp0073s0128.v1.1"/>
</dbReference>
<evidence type="ECO:0000256" key="1">
    <source>
        <dbReference type="ARBA" id="ARBA00004613"/>
    </source>
</evidence>
<dbReference type="InterPro" id="IPR005795">
    <property type="entry name" value="LolPI"/>
</dbReference>
<name>A0A7N0ULD9_KALFE</name>
<dbReference type="EnsemblPlants" id="Kaladp0073s0128.1.v1.1">
    <property type="protein sequence ID" value="Kaladp0073s0128.1.v1.1"/>
    <property type="gene ID" value="Kaladp0073s0128.v1.1"/>
</dbReference>
<evidence type="ECO:0000256" key="2">
    <source>
        <dbReference type="ARBA" id="ARBA00022525"/>
    </source>
</evidence>
<organism evidence="5 6">
    <name type="scientific">Kalanchoe fedtschenkoi</name>
    <name type="common">Lavender scallops</name>
    <name type="synonym">South American air plant</name>
    <dbReference type="NCBI Taxonomy" id="63787"/>
    <lineage>
        <taxon>Eukaryota</taxon>
        <taxon>Viridiplantae</taxon>
        <taxon>Streptophyta</taxon>
        <taxon>Embryophyta</taxon>
        <taxon>Tracheophyta</taxon>
        <taxon>Spermatophyta</taxon>
        <taxon>Magnoliopsida</taxon>
        <taxon>eudicotyledons</taxon>
        <taxon>Gunneridae</taxon>
        <taxon>Pentapetalae</taxon>
        <taxon>Saxifragales</taxon>
        <taxon>Crassulaceae</taxon>
        <taxon>Kalanchoe</taxon>
    </lineage>
</organism>
<dbReference type="Pfam" id="PF01357">
    <property type="entry name" value="Expansin_C"/>
    <property type="match status" value="1"/>
</dbReference>
<dbReference type="Gene3D" id="2.60.40.760">
    <property type="entry name" value="Expansin, cellulose-binding-like domain"/>
    <property type="match status" value="1"/>
</dbReference>
<dbReference type="PRINTS" id="PR01225">
    <property type="entry name" value="EXPANSNFAMLY"/>
</dbReference>
<reference evidence="5" key="1">
    <citation type="submission" date="2021-01" db="UniProtKB">
        <authorList>
            <consortium name="EnsemblPlants"/>
        </authorList>
    </citation>
    <scope>IDENTIFICATION</scope>
</reference>
<evidence type="ECO:0000313" key="5">
    <source>
        <dbReference type="EnsemblPlants" id="Kaladp0073s0128.1.v1.1"/>
    </source>
</evidence>
<dbReference type="InterPro" id="IPR036749">
    <property type="entry name" value="Expansin_CBD_sf"/>
</dbReference>
<protein>
    <recommendedName>
        <fullName evidence="4">Expansin-like CBD domain-containing protein</fullName>
    </recommendedName>
</protein>
<dbReference type="InterPro" id="IPR007117">
    <property type="entry name" value="Expansin_CBD"/>
</dbReference>
<dbReference type="GO" id="GO:0005576">
    <property type="term" value="C:extracellular region"/>
    <property type="evidence" value="ECO:0007669"/>
    <property type="project" value="UniProtKB-SubCell"/>
</dbReference>
<accession>A0A7N0ULD9</accession>
<keyword evidence="6" id="KW-1185">Reference proteome</keyword>
<dbReference type="AlphaFoldDB" id="A0A7N0ULD9"/>